<feature type="region of interest" description="Disordered" evidence="3">
    <location>
        <begin position="36"/>
        <end position="60"/>
    </location>
</feature>
<dbReference type="Pfam" id="PF04354">
    <property type="entry name" value="ZipA_C"/>
    <property type="match status" value="1"/>
</dbReference>
<feature type="transmembrane region" description="Helical" evidence="4">
    <location>
        <begin position="6"/>
        <end position="26"/>
    </location>
</feature>
<keyword evidence="7" id="KW-1185">Reference proteome</keyword>
<gene>
    <name evidence="6" type="ORF">BN948_01011</name>
</gene>
<keyword evidence="2" id="KW-1003">Cell membrane</keyword>
<evidence type="ECO:0000256" key="1">
    <source>
        <dbReference type="RuleBase" id="RU003612"/>
    </source>
</evidence>
<keyword evidence="2 4" id="KW-0472">Membrane</keyword>
<proteinExistence type="inferred from homology"/>
<dbReference type="Gene3D" id="3.30.1400.10">
    <property type="entry name" value="ZipA, C-terminal FtsZ-binding domain"/>
    <property type="match status" value="1"/>
</dbReference>
<protein>
    <recommendedName>
        <fullName evidence="1">Cell division protein ZipA</fullName>
    </recommendedName>
</protein>
<comment type="subcellular location">
    <subcellularLocation>
        <location evidence="2">Cell inner membrane</location>
        <topology evidence="2">Single-pass type I membrane protein</topology>
    </subcellularLocation>
</comment>
<dbReference type="AlphaFoldDB" id="A0A1L1PKL8"/>
<dbReference type="Proteomes" id="UP000028878">
    <property type="component" value="Unassembled WGS sequence"/>
</dbReference>
<dbReference type="SUPFAM" id="SSF64383">
    <property type="entry name" value="Cell-division protein ZipA, C-terminal domain"/>
    <property type="match status" value="1"/>
</dbReference>
<evidence type="ECO:0000259" key="5">
    <source>
        <dbReference type="SMART" id="SM00771"/>
    </source>
</evidence>
<keyword evidence="2 4" id="KW-0812">Transmembrane</keyword>
<evidence type="ECO:0000256" key="4">
    <source>
        <dbReference type="SAM" id="Phobius"/>
    </source>
</evidence>
<keyword evidence="1 6" id="KW-0132">Cell division</keyword>
<feature type="region of interest" description="Disordered" evidence="3">
    <location>
        <begin position="73"/>
        <end position="95"/>
    </location>
</feature>
<name>A0A1L1PKL8_HYDIT</name>
<dbReference type="InterPro" id="IPR007449">
    <property type="entry name" value="ZipA_FtsZ-bd_C"/>
</dbReference>
<comment type="function">
    <text evidence="1">Essential cell division protein that stabilizes the FtsZ protofilaments by cross-linking them and that serves as a cytoplasmic membrane anchor for the Z ring. Also required for the recruitment to the septal ring of downstream cell division proteins.</text>
</comment>
<evidence type="ECO:0000313" key="7">
    <source>
        <dbReference type="Proteomes" id="UP000028878"/>
    </source>
</evidence>
<keyword evidence="4" id="KW-1133">Transmembrane helix</keyword>
<dbReference type="GO" id="GO:0005886">
    <property type="term" value="C:plasma membrane"/>
    <property type="evidence" value="ECO:0007669"/>
    <property type="project" value="UniProtKB-SubCell"/>
</dbReference>
<dbReference type="EMBL" id="CCAE010000005">
    <property type="protein sequence ID" value="CDN86606.1"/>
    <property type="molecule type" value="Genomic_DNA"/>
</dbReference>
<reference evidence="7" key="1">
    <citation type="submission" date="2014-02" db="EMBL/GenBank/DDBJ databases">
        <authorList>
            <person name="Gan H."/>
        </authorList>
    </citation>
    <scope>NUCLEOTIDE SEQUENCE [LARGE SCALE GENOMIC DNA]</scope>
    <source>
        <strain evidence="7">S1</strain>
    </source>
</reference>
<comment type="similarity">
    <text evidence="1">Belongs to the ZipA family.</text>
</comment>
<dbReference type="RefSeq" id="WP_009515849.1">
    <property type="nucleotide sequence ID" value="NZ_CCAE010000005.1"/>
</dbReference>
<dbReference type="SMART" id="SM00771">
    <property type="entry name" value="ZipA_C"/>
    <property type="match status" value="1"/>
</dbReference>
<feature type="domain" description="ZipA C-terminal FtsZ-binding" evidence="5">
    <location>
        <begin position="218"/>
        <end position="345"/>
    </location>
</feature>
<evidence type="ECO:0000256" key="2">
    <source>
        <dbReference type="RuleBase" id="RU003613"/>
    </source>
</evidence>
<keyword evidence="1" id="KW-0131">Cell cycle</keyword>
<evidence type="ECO:0000256" key="3">
    <source>
        <dbReference type="SAM" id="MobiDB-lite"/>
    </source>
</evidence>
<sequence>MTSLQIGLTIVGGLVLAAVVAYNAWVTRQSVPRTVRERGAAPDEGGEPVLAPLAERQDPVLDDSSLEVPDAVETLDAPDEPEPIEPTLAPLPQRRPDPALDALIDVIAPLALEHEVSGDAVLAALPATRRVGSKPFAVEGLNAQSGEWEGARPHQRYRALQAGVQLANRAGPLNDIEFSEFVVKTQAFADAVGASPDFPDMRAEVARARELDAFASGHDAQLGFTLRARRAAWSPGYVSQHASRLGFVAGTLPGRMVLPASQPGQPPVLVLTYDPQAAMADDPEQSALREITLSLEVTHVARDEQPFSRLRQAAQALAEAMDGLVTDDAGAPLPAEAMDHIGTDLESLYDALDERDLAAGSPQARRLFS</sequence>
<accession>A0A1L1PKL8</accession>
<keyword evidence="2" id="KW-0997">Cell inner membrane</keyword>
<organism evidence="6 7">
    <name type="scientific">Hydrogenophaga intermedia</name>
    <dbReference type="NCBI Taxonomy" id="65786"/>
    <lineage>
        <taxon>Bacteria</taxon>
        <taxon>Pseudomonadati</taxon>
        <taxon>Pseudomonadota</taxon>
        <taxon>Betaproteobacteria</taxon>
        <taxon>Burkholderiales</taxon>
        <taxon>Comamonadaceae</taxon>
        <taxon>Hydrogenophaga</taxon>
    </lineage>
</organism>
<dbReference type="InterPro" id="IPR036765">
    <property type="entry name" value="ZipA_FtsZ-bd_C_sf"/>
</dbReference>
<reference evidence="7" key="2">
    <citation type="submission" date="2014-11" db="EMBL/GenBank/DDBJ databases">
        <title>Draft genome sequence of Hydrogenophaga intermedia S1.</title>
        <authorList>
            <person name="Gan H.M."/>
            <person name="Chew T.H."/>
            <person name="Stolz A."/>
        </authorList>
    </citation>
    <scope>NUCLEOTIDE SEQUENCE [LARGE SCALE GENOMIC DNA]</scope>
    <source>
        <strain evidence="7">S1</strain>
    </source>
</reference>
<dbReference type="GO" id="GO:0090529">
    <property type="term" value="P:cell septum assembly"/>
    <property type="evidence" value="ECO:0007669"/>
    <property type="project" value="InterPro"/>
</dbReference>
<evidence type="ECO:0000313" key="6">
    <source>
        <dbReference type="EMBL" id="CDN86606.1"/>
    </source>
</evidence>